<evidence type="ECO:0000256" key="3">
    <source>
        <dbReference type="ARBA" id="ARBA00023143"/>
    </source>
</evidence>
<dbReference type="Pfam" id="PF12945">
    <property type="entry name" value="PilZNR"/>
    <property type="match status" value="1"/>
</dbReference>
<dbReference type="SUPFAM" id="SSF141371">
    <property type="entry name" value="PilZ domain-like"/>
    <property type="match status" value="2"/>
</dbReference>
<dbReference type="InterPro" id="IPR009926">
    <property type="entry name" value="T3SS_YcgR_PilZN"/>
</dbReference>
<evidence type="ECO:0000313" key="6">
    <source>
        <dbReference type="EMBL" id="MBP0050019.1"/>
    </source>
</evidence>
<dbReference type="InterPro" id="IPR012349">
    <property type="entry name" value="Split_barrel_FMN-bd"/>
</dbReference>
<evidence type="ECO:0000259" key="4">
    <source>
        <dbReference type="Pfam" id="PF07238"/>
    </source>
</evidence>
<evidence type="ECO:0000313" key="7">
    <source>
        <dbReference type="Proteomes" id="UP000810171"/>
    </source>
</evidence>
<dbReference type="Proteomes" id="UP000810171">
    <property type="component" value="Unassembled WGS sequence"/>
</dbReference>
<dbReference type="Pfam" id="PF07238">
    <property type="entry name" value="PilZ"/>
    <property type="match status" value="1"/>
</dbReference>
<keyword evidence="1" id="KW-0973">c-di-GMP</keyword>
<evidence type="ECO:0000256" key="1">
    <source>
        <dbReference type="ARBA" id="ARBA00022636"/>
    </source>
</evidence>
<accession>A0ABS3ZEB5</accession>
<evidence type="ECO:0000259" key="5">
    <source>
        <dbReference type="Pfam" id="PF12945"/>
    </source>
</evidence>
<dbReference type="Gene3D" id="2.30.110.10">
    <property type="entry name" value="Electron Transport, Fmn-binding Protein, Chain A"/>
    <property type="match status" value="1"/>
</dbReference>
<dbReference type="InterPro" id="IPR009875">
    <property type="entry name" value="PilZ_domain"/>
</dbReference>
<keyword evidence="6" id="KW-0966">Cell projection</keyword>
<reference evidence="6 7" key="1">
    <citation type="submission" date="2020-09" db="EMBL/GenBank/DDBJ databases">
        <authorList>
            <person name="Tanuku N.R.S."/>
        </authorList>
    </citation>
    <scope>NUCLEOTIDE SEQUENCE [LARGE SCALE GENOMIC DNA]</scope>
    <source>
        <strain evidence="6 7">AK62</strain>
    </source>
</reference>
<keyword evidence="6" id="KW-0969">Cilium</keyword>
<name>A0ABS3ZEB5_9GAMM</name>
<comment type="caution">
    <text evidence="6">The sequence shown here is derived from an EMBL/GenBank/DDBJ whole genome shotgun (WGS) entry which is preliminary data.</text>
</comment>
<dbReference type="Gene3D" id="2.40.10.220">
    <property type="entry name" value="predicted glycosyltransferase like domains"/>
    <property type="match status" value="1"/>
</dbReference>
<dbReference type="EMBL" id="JACVEW010000031">
    <property type="protein sequence ID" value="MBP0050019.1"/>
    <property type="molecule type" value="Genomic_DNA"/>
</dbReference>
<keyword evidence="2" id="KW-0547">Nucleotide-binding</keyword>
<feature type="domain" description="PilZ" evidence="4">
    <location>
        <begin position="109"/>
        <end position="220"/>
    </location>
</feature>
<feature type="domain" description="Type III secretion system flagellar brake protein YcgR PilZN" evidence="5">
    <location>
        <begin position="19"/>
        <end position="100"/>
    </location>
</feature>
<keyword evidence="6" id="KW-0282">Flagellum</keyword>
<evidence type="ECO:0000256" key="2">
    <source>
        <dbReference type="ARBA" id="ARBA00022741"/>
    </source>
</evidence>
<keyword evidence="3" id="KW-0975">Bacterial flagellum</keyword>
<proteinExistence type="predicted"/>
<organism evidence="6 7">
    <name type="scientific">Marinobacterium alkalitolerans</name>
    <dbReference type="NCBI Taxonomy" id="1542925"/>
    <lineage>
        <taxon>Bacteria</taxon>
        <taxon>Pseudomonadati</taxon>
        <taxon>Pseudomonadota</taxon>
        <taxon>Gammaproteobacteria</taxon>
        <taxon>Oceanospirillales</taxon>
        <taxon>Oceanospirillaceae</taxon>
        <taxon>Marinobacterium</taxon>
    </lineage>
</organism>
<protein>
    <submittedName>
        <fullName evidence="6">Flagellar brake protein</fullName>
    </submittedName>
</protein>
<sequence length="233" mass="25613">MAKVLAGEIGSLAELSPSVGEALRLEVRAPHQKLSVKLLGYRDPFSIMVSAPRTTAGGALIHEGTRMTARLMSGNYLCTFETRLLHVQARPYPHWHLEYPARIDCRRVRKETRTPINLSVRVEPEEAGLGAGDQSCSAICRDISLHGACLEASRILAQPNEQVFVTVRVSVAGMDHLLLLPACIRNVQQQETGPIPVISHGVEFVELEEDARLILAGFVYEQQLMSSGLIQPN</sequence>
<keyword evidence="7" id="KW-1185">Reference proteome</keyword>
<gene>
    <name evidence="6" type="ORF">H9C73_14895</name>
</gene>